<evidence type="ECO:0000256" key="1">
    <source>
        <dbReference type="SAM" id="SignalP"/>
    </source>
</evidence>
<dbReference type="InParanoid" id="A0A059CG30"/>
<dbReference type="PROSITE" id="PS01010">
    <property type="entry name" value="CRISP_2"/>
    <property type="match status" value="1"/>
</dbReference>
<dbReference type="InterPro" id="IPR014044">
    <property type="entry name" value="CAP_dom"/>
</dbReference>
<feature type="chain" id="PRO_5001569238" description="SCP domain-containing protein" evidence="1">
    <location>
        <begin position="21"/>
        <end position="136"/>
    </location>
</feature>
<keyword evidence="1" id="KW-0732">Signal</keyword>
<accession>A0A059CG30</accession>
<dbReference type="Gene3D" id="3.40.33.10">
    <property type="entry name" value="CAP"/>
    <property type="match status" value="2"/>
</dbReference>
<dbReference type="InterPro" id="IPR001283">
    <property type="entry name" value="CRISP-related"/>
</dbReference>
<proteinExistence type="predicted"/>
<reference evidence="3" key="1">
    <citation type="submission" date="2013-07" db="EMBL/GenBank/DDBJ databases">
        <title>The genome of Eucalyptus grandis.</title>
        <authorList>
            <person name="Schmutz J."/>
            <person name="Hayes R."/>
            <person name="Myburg A."/>
            <person name="Tuskan G."/>
            <person name="Grattapaglia D."/>
            <person name="Rokhsar D.S."/>
        </authorList>
    </citation>
    <scope>NUCLEOTIDE SEQUENCE</scope>
    <source>
        <tissue evidence="3">Leaf extractions</tissue>
    </source>
</reference>
<dbReference type="SMART" id="SM00198">
    <property type="entry name" value="SCP"/>
    <property type="match status" value="1"/>
</dbReference>
<organism evidence="3">
    <name type="scientific">Eucalyptus grandis</name>
    <name type="common">Flooded gum</name>
    <dbReference type="NCBI Taxonomy" id="71139"/>
    <lineage>
        <taxon>Eukaryota</taxon>
        <taxon>Viridiplantae</taxon>
        <taxon>Streptophyta</taxon>
        <taxon>Embryophyta</taxon>
        <taxon>Tracheophyta</taxon>
        <taxon>Spermatophyta</taxon>
        <taxon>Magnoliopsida</taxon>
        <taxon>eudicotyledons</taxon>
        <taxon>Gunneridae</taxon>
        <taxon>Pentapetalae</taxon>
        <taxon>rosids</taxon>
        <taxon>malvids</taxon>
        <taxon>Myrtales</taxon>
        <taxon>Myrtaceae</taxon>
        <taxon>Myrtoideae</taxon>
        <taxon>Eucalypteae</taxon>
        <taxon>Eucalyptus</taxon>
    </lineage>
</organism>
<dbReference type="Gramene" id="KCW77209">
    <property type="protein sequence ID" value="KCW77209"/>
    <property type="gene ID" value="EUGRSUZ_D01562"/>
</dbReference>
<dbReference type="OMA" id="HEPNTCN"/>
<dbReference type="InterPro" id="IPR035940">
    <property type="entry name" value="CAP_sf"/>
</dbReference>
<feature type="domain" description="SCP" evidence="2">
    <location>
        <begin position="23"/>
        <end position="136"/>
    </location>
</feature>
<dbReference type="AlphaFoldDB" id="A0A059CG30"/>
<dbReference type="SUPFAM" id="SSF55797">
    <property type="entry name" value="PR-1-like"/>
    <property type="match status" value="1"/>
</dbReference>
<protein>
    <recommendedName>
        <fullName evidence="2">SCP domain-containing protein</fullName>
    </recommendedName>
</protein>
<dbReference type="PRINTS" id="PR00837">
    <property type="entry name" value="V5TPXLIKE"/>
</dbReference>
<sequence length="136" mass="15364">MDTMTSRWWLLNGLVGSIGGRSVAMPDYLDSHNAARKQVGMANMSWDNTLAVYTQSYANQQVGNCSLVHFNGPYNENFAKGTNTFIGTYTVSIGCNCLHYTQMVWRNLVRVGCARVRCNNGWWYIVCNYNPPGNYE</sequence>
<evidence type="ECO:0000313" key="3">
    <source>
        <dbReference type="EMBL" id="KCW77209.1"/>
    </source>
</evidence>
<dbReference type="PANTHER" id="PTHR10334">
    <property type="entry name" value="CYSTEINE-RICH SECRETORY PROTEIN-RELATED"/>
    <property type="match status" value="1"/>
</dbReference>
<feature type="signal peptide" evidence="1">
    <location>
        <begin position="1"/>
        <end position="20"/>
    </location>
</feature>
<name>A0A059CG30_EUCGR</name>
<evidence type="ECO:0000259" key="2">
    <source>
        <dbReference type="SMART" id="SM00198"/>
    </source>
</evidence>
<dbReference type="InterPro" id="IPR018244">
    <property type="entry name" value="Allrgn_V5/Tpx1_CS"/>
</dbReference>
<dbReference type="GO" id="GO:0005615">
    <property type="term" value="C:extracellular space"/>
    <property type="evidence" value="ECO:0000318"/>
    <property type="project" value="GO_Central"/>
</dbReference>
<gene>
    <name evidence="3" type="ORF">EUGRSUZ_D01562</name>
</gene>
<dbReference type="EMBL" id="KK198756">
    <property type="protein sequence ID" value="KCW77209.1"/>
    <property type="molecule type" value="Genomic_DNA"/>
</dbReference>
<dbReference type="Pfam" id="PF00188">
    <property type="entry name" value="CAP"/>
    <property type="match status" value="1"/>
</dbReference>